<dbReference type="PROSITE" id="PS00518">
    <property type="entry name" value="ZF_RING_1"/>
    <property type="match status" value="1"/>
</dbReference>
<keyword evidence="1" id="KW-0479">Metal-binding</keyword>
<dbReference type="Pfam" id="PF13445">
    <property type="entry name" value="zf-RING_UBOX"/>
    <property type="match status" value="1"/>
</dbReference>
<dbReference type="SUPFAM" id="SSF57850">
    <property type="entry name" value="RING/U-box"/>
    <property type="match status" value="1"/>
</dbReference>
<keyword evidence="2 4" id="KW-0863">Zinc-finger</keyword>
<dbReference type="InterPro" id="IPR017907">
    <property type="entry name" value="Znf_RING_CS"/>
</dbReference>
<dbReference type="GO" id="GO:0008270">
    <property type="term" value="F:zinc ion binding"/>
    <property type="evidence" value="ECO:0007669"/>
    <property type="project" value="UniProtKB-KW"/>
</dbReference>
<evidence type="ECO:0000256" key="4">
    <source>
        <dbReference type="PROSITE-ProRule" id="PRU00175"/>
    </source>
</evidence>
<dbReference type="CDD" id="cd16564">
    <property type="entry name" value="RING-HC_RNF222"/>
    <property type="match status" value="1"/>
</dbReference>
<proteinExistence type="predicted"/>
<dbReference type="AlphaFoldDB" id="A0A8C8RRB6"/>
<feature type="transmembrane region" description="Helical" evidence="5">
    <location>
        <begin position="194"/>
        <end position="216"/>
    </location>
</feature>
<name>A0A8C8RRB6_9SAUR</name>
<keyword evidence="5" id="KW-0812">Transmembrane</keyword>
<organism evidence="7 8">
    <name type="scientific">Pelusios castaneus</name>
    <name type="common">West African mud turtle</name>
    <dbReference type="NCBI Taxonomy" id="367368"/>
    <lineage>
        <taxon>Eukaryota</taxon>
        <taxon>Metazoa</taxon>
        <taxon>Chordata</taxon>
        <taxon>Craniata</taxon>
        <taxon>Vertebrata</taxon>
        <taxon>Euteleostomi</taxon>
        <taxon>Archelosauria</taxon>
        <taxon>Testudinata</taxon>
        <taxon>Testudines</taxon>
        <taxon>Pleurodira</taxon>
        <taxon>Pelomedusidae</taxon>
        <taxon>Pelusios</taxon>
    </lineage>
</organism>
<keyword evidence="8" id="KW-1185">Reference proteome</keyword>
<dbReference type="Gene3D" id="3.30.40.10">
    <property type="entry name" value="Zinc/RING finger domain, C3HC4 (zinc finger)"/>
    <property type="match status" value="1"/>
</dbReference>
<reference evidence="7" key="2">
    <citation type="submission" date="2025-09" db="UniProtKB">
        <authorList>
            <consortium name="Ensembl"/>
        </authorList>
    </citation>
    <scope>IDENTIFICATION</scope>
</reference>
<evidence type="ECO:0000256" key="2">
    <source>
        <dbReference type="ARBA" id="ARBA00022771"/>
    </source>
</evidence>
<evidence type="ECO:0000259" key="6">
    <source>
        <dbReference type="PROSITE" id="PS50089"/>
    </source>
</evidence>
<dbReference type="PANTHER" id="PTHR47095">
    <property type="entry name" value="RING FINGER PROTEIN 222"/>
    <property type="match status" value="1"/>
</dbReference>
<accession>A0A8C8RRB6</accession>
<evidence type="ECO:0000256" key="3">
    <source>
        <dbReference type="ARBA" id="ARBA00022833"/>
    </source>
</evidence>
<reference evidence="7" key="1">
    <citation type="submission" date="2025-08" db="UniProtKB">
        <authorList>
            <consortium name="Ensembl"/>
        </authorList>
    </citation>
    <scope>IDENTIFICATION</scope>
</reference>
<dbReference type="Proteomes" id="UP000694393">
    <property type="component" value="Unplaced"/>
</dbReference>
<dbReference type="InterPro" id="IPR042973">
    <property type="entry name" value="RNF222"/>
</dbReference>
<dbReference type="InterPro" id="IPR001841">
    <property type="entry name" value="Znf_RING"/>
</dbReference>
<evidence type="ECO:0000256" key="1">
    <source>
        <dbReference type="ARBA" id="ARBA00022723"/>
    </source>
</evidence>
<keyword evidence="3" id="KW-0862">Zinc</keyword>
<feature type="domain" description="RING-type" evidence="6">
    <location>
        <begin position="15"/>
        <end position="66"/>
    </location>
</feature>
<dbReference type="PROSITE" id="PS50089">
    <property type="entry name" value="ZF_RING_2"/>
    <property type="match status" value="1"/>
</dbReference>
<sequence length="221" mass="24017">WCSGGSCNLLSLGECPVCYEKFHPLEAAHRTLSCGHTFCHDCLVKYLLSSRLDGQVQNNIICPVCRYVTFLSKKVPHWPPKLGEAPQPLELALSPSLLPHLAKSVPDNTLVVPSQFVMPVQSYDRCHSLCGFPMDSLAMPAGLAREAHVFVISDRGMPLLEESCRSVGRGSGAEAPESVASMSSLGMWCCRSPIILAILLISTVALLAAVFPWVLLVRRSS</sequence>
<keyword evidence="5" id="KW-0472">Membrane</keyword>
<dbReference type="PANTHER" id="PTHR47095:SF1">
    <property type="entry name" value="RING FINGER PROTEIN 222"/>
    <property type="match status" value="1"/>
</dbReference>
<keyword evidence="5" id="KW-1133">Transmembrane helix</keyword>
<protein>
    <submittedName>
        <fullName evidence="7">Ring finger protein 222</fullName>
    </submittedName>
</protein>
<evidence type="ECO:0000313" key="8">
    <source>
        <dbReference type="Proteomes" id="UP000694393"/>
    </source>
</evidence>
<dbReference type="InterPro" id="IPR013083">
    <property type="entry name" value="Znf_RING/FYVE/PHD"/>
</dbReference>
<evidence type="ECO:0000313" key="7">
    <source>
        <dbReference type="Ensembl" id="ENSPCEP00000008578.1"/>
    </source>
</evidence>
<dbReference type="InterPro" id="IPR027370">
    <property type="entry name" value="Znf-RING_euk"/>
</dbReference>
<evidence type="ECO:0000256" key="5">
    <source>
        <dbReference type="SAM" id="Phobius"/>
    </source>
</evidence>
<dbReference type="SMART" id="SM00184">
    <property type="entry name" value="RING"/>
    <property type="match status" value="1"/>
</dbReference>
<dbReference type="Ensembl" id="ENSPCET00000008886.1">
    <property type="protein sequence ID" value="ENSPCEP00000008578.1"/>
    <property type="gene ID" value="ENSPCEG00000006913.1"/>
</dbReference>